<gene>
    <name evidence="1" type="ORF">F0562_017836</name>
</gene>
<sequence>MGAVSDNQKPWKIRVHAKAKYFNLKFKATNIPRPTKNKAIPTSNFGHPEANFPVNYLRQFGYEEPICVTSIVVGYLALLFQEGYISNYLWKAWNFAASYGQVVLSSFSQDMRAHRGDNYLG</sequence>
<protein>
    <submittedName>
        <fullName evidence="1">Uncharacterized protein</fullName>
    </submittedName>
</protein>
<dbReference type="AlphaFoldDB" id="A0A5J4ZI31"/>
<keyword evidence="2" id="KW-1185">Reference proteome</keyword>
<dbReference type="OrthoDB" id="1692153at2759"/>
<dbReference type="EMBL" id="CM018051">
    <property type="protein sequence ID" value="KAA8517534.1"/>
    <property type="molecule type" value="Genomic_DNA"/>
</dbReference>
<evidence type="ECO:0000313" key="1">
    <source>
        <dbReference type="EMBL" id="KAA8517534.1"/>
    </source>
</evidence>
<reference evidence="1 2" key="1">
    <citation type="submission" date="2019-09" db="EMBL/GenBank/DDBJ databases">
        <title>A chromosome-level genome assembly of the Chinese tupelo Nyssa sinensis.</title>
        <authorList>
            <person name="Yang X."/>
            <person name="Kang M."/>
            <person name="Yang Y."/>
            <person name="Xiong H."/>
            <person name="Wang M."/>
            <person name="Zhang Z."/>
            <person name="Wang Z."/>
            <person name="Wu H."/>
            <person name="Ma T."/>
            <person name="Liu J."/>
            <person name="Xi Z."/>
        </authorList>
    </citation>
    <scope>NUCLEOTIDE SEQUENCE [LARGE SCALE GENOMIC DNA]</scope>
    <source>
        <strain evidence="1">J267</strain>
        <tissue evidence="1">Leaf</tissue>
    </source>
</reference>
<dbReference type="Proteomes" id="UP000325577">
    <property type="component" value="Linkage Group LG8"/>
</dbReference>
<evidence type="ECO:0000313" key="2">
    <source>
        <dbReference type="Proteomes" id="UP000325577"/>
    </source>
</evidence>
<proteinExistence type="predicted"/>
<name>A0A5J4ZI31_9ASTE</name>
<organism evidence="1 2">
    <name type="scientific">Nyssa sinensis</name>
    <dbReference type="NCBI Taxonomy" id="561372"/>
    <lineage>
        <taxon>Eukaryota</taxon>
        <taxon>Viridiplantae</taxon>
        <taxon>Streptophyta</taxon>
        <taxon>Embryophyta</taxon>
        <taxon>Tracheophyta</taxon>
        <taxon>Spermatophyta</taxon>
        <taxon>Magnoliopsida</taxon>
        <taxon>eudicotyledons</taxon>
        <taxon>Gunneridae</taxon>
        <taxon>Pentapetalae</taxon>
        <taxon>asterids</taxon>
        <taxon>Cornales</taxon>
        <taxon>Nyssaceae</taxon>
        <taxon>Nyssa</taxon>
    </lineage>
</organism>
<accession>A0A5J4ZI31</accession>